<feature type="region of interest" description="Disordered" evidence="1">
    <location>
        <begin position="69"/>
        <end position="90"/>
    </location>
</feature>
<proteinExistence type="predicted"/>
<evidence type="ECO:0000256" key="1">
    <source>
        <dbReference type="SAM" id="MobiDB-lite"/>
    </source>
</evidence>
<dbReference type="Proteomes" id="UP000095787">
    <property type="component" value="Unassembled WGS sequence"/>
</dbReference>
<accession>A0A174F440</accession>
<dbReference type="AlphaFoldDB" id="A0A174F440"/>
<reference evidence="2 3" key="1">
    <citation type="submission" date="2015-09" db="EMBL/GenBank/DDBJ databases">
        <authorList>
            <consortium name="Pathogen Informatics"/>
        </authorList>
    </citation>
    <scope>NUCLEOTIDE SEQUENCE [LARGE SCALE GENOMIC DNA]</scope>
    <source>
        <strain evidence="2 3">2789STDY5834841</strain>
    </source>
</reference>
<name>A0A174F440_9FIRM</name>
<evidence type="ECO:0008006" key="4">
    <source>
        <dbReference type="Google" id="ProtNLM"/>
    </source>
</evidence>
<sequence length="90" mass="10046">MSTVLELMEKRKKAWETAKAFLDSRRGSDGLISAEDNATYERMEADVVALGKEIERLQRQAAIDAELTKATSEPIKDKPGMKPGDNAHVW</sequence>
<evidence type="ECO:0000313" key="2">
    <source>
        <dbReference type="EMBL" id="CUO43566.1"/>
    </source>
</evidence>
<dbReference type="EMBL" id="CYZO01000049">
    <property type="protein sequence ID" value="CUO43566.1"/>
    <property type="molecule type" value="Genomic_DNA"/>
</dbReference>
<gene>
    <name evidence="2" type="ORF">ERS852456_02553</name>
</gene>
<protein>
    <recommendedName>
        <fullName evidence="4">Phage major capsid protein</fullName>
    </recommendedName>
</protein>
<organism evidence="2 3">
    <name type="scientific">[Ruminococcus] torques</name>
    <dbReference type="NCBI Taxonomy" id="33039"/>
    <lineage>
        <taxon>Bacteria</taxon>
        <taxon>Bacillati</taxon>
        <taxon>Bacillota</taxon>
        <taxon>Clostridia</taxon>
        <taxon>Lachnospirales</taxon>
        <taxon>Lachnospiraceae</taxon>
        <taxon>Mediterraneibacter</taxon>
    </lineage>
</organism>
<evidence type="ECO:0000313" key="3">
    <source>
        <dbReference type="Proteomes" id="UP000095787"/>
    </source>
</evidence>